<dbReference type="Pfam" id="PF00293">
    <property type="entry name" value="NUDIX"/>
    <property type="match status" value="1"/>
</dbReference>
<gene>
    <name evidence="4" type="ORF">COX44_00735</name>
</gene>
<evidence type="ECO:0000313" key="5">
    <source>
        <dbReference type="Proteomes" id="UP000231480"/>
    </source>
</evidence>
<sequence length="177" mass="20193">MQQSKIISSKTLYQDNYTKVFKVETQKPNGKISTRVQMQKRSFVIVVPINKEKQVLLGREFRSALQKTVWMVPTGFVDPKESPQKTAKRELLEETGLLSKKLIPLYNLTGSSEYQQKGFAFLATNLTKDDSITPEYKTIPTSFQKATKMALENKLGDRIGLVVIAAIERFKNFQRAN</sequence>
<dbReference type="CDD" id="cd03424">
    <property type="entry name" value="NUDIX_ADPRase_Nudt5_UGPPase_Nudt14"/>
    <property type="match status" value="1"/>
</dbReference>
<keyword evidence="2" id="KW-0378">Hydrolase</keyword>
<feature type="domain" description="Nudix hydrolase" evidence="3">
    <location>
        <begin position="38"/>
        <end position="168"/>
    </location>
</feature>
<dbReference type="PROSITE" id="PS00893">
    <property type="entry name" value="NUDIX_BOX"/>
    <property type="match status" value="1"/>
</dbReference>
<dbReference type="GO" id="GO:0016787">
    <property type="term" value="F:hydrolase activity"/>
    <property type="evidence" value="ECO:0007669"/>
    <property type="project" value="UniProtKB-KW"/>
</dbReference>
<name>A0A2G9YDI9_9BACT</name>
<protein>
    <recommendedName>
        <fullName evidence="3">Nudix hydrolase domain-containing protein</fullName>
    </recommendedName>
</protein>
<dbReference type="Proteomes" id="UP000231480">
    <property type="component" value="Unassembled WGS sequence"/>
</dbReference>
<dbReference type="PANTHER" id="PTHR11839">
    <property type="entry name" value="UDP/ADP-SUGAR PYROPHOSPHATASE"/>
    <property type="match status" value="1"/>
</dbReference>
<comment type="caution">
    <text evidence="4">The sequence shown here is derived from an EMBL/GenBank/DDBJ whole genome shotgun (WGS) entry which is preliminary data.</text>
</comment>
<comment type="cofactor">
    <cofactor evidence="1">
        <name>Mg(2+)</name>
        <dbReference type="ChEBI" id="CHEBI:18420"/>
    </cofactor>
</comment>
<organism evidence="4 5">
    <name type="scientific">Candidatus Portnoybacteria bacterium CG23_combo_of_CG06-09_8_20_14_all_37_13</name>
    <dbReference type="NCBI Taxonomy" id="1974819"/>
    <lineage>
        <taxon>Bacteria</taxon>
        <taxon>Candidatus Portnoyibacteriota</taxon>
    </lineage>
</organism>
<dbReference type="PANTHER" id="PTHR11839:SF18">
    <property type="entry name" value="NUDIX HYDROLASE DOMAIN-CONTAINING PROTEIN"/>
    <property type="match status" value="1"/>
</dbReference>
<accession>A0A2G9YDI9</accession>
<dbReference type="InterPro" id="IPR015797">
    <property type="entry name" value="NUDIX_hydrolase-like_dom_sf"/>
</dbReference>
<reference evidence="4 5" key="1">
    <citation type="submission" date="2017-09" db="EMBL/GenBank/DDBJ databases">
        <title>Depth-based differentiation of microbial function through sediment-hosted aquifers and enrichment of novel symbionts in the deep terrestrial subsurface.</title>
        <authorList>
            <person name="Probst A.J."/>
            <person name="Ladd B."/>
            <person name="Jarett J.K."/>
            <person name="Geller-Mcgrath D.E."/>
            <person name="Sieber C.M."/>
            <person name="Emerson J.B."/>
            <person name="Anantharaman K."/>
            <person name="Thomas B.C."/>
            <person name="Malmstrom R."/>
            <person name="Stieglmeier M."/>
            <person name="Klingl A."/>
            <person name="Woyke T."/>
            <person name="Ryan C.M."/>
            <person name="Banfield J.F."/>
        </authorList>
    </citation>
    <scope>NUCLEOTIDE SEQUENCE [LARGE SCALE GENOMIC DNA]</scope>
    <source>
        <strain evidence="4">CG23_combo_of_CG06-09_8_20_14_all_37_13</strain>
    </source>
</reference>
<dbReference type="EMBL" id="PCRH01000017">
    <property type="protein sequence ID" value="PIP17295.1"/>
    <property type="molecule type" value="Genomic_DNA"/>
</dbReference>
<dbReference type="InterPro" id="IPR000086">
    <property type="entry name" value="NUDIX_hydrolase_dom"/>
</dbReference>
<dbReference type="AlphaFoldDB" id="A0A2G9YDI9"/>
<evidence type="ECO:0000256" key="1">
    <source>
        <dbReference type="ARBA" id="ARBA00001946"/>
    </source>
</evidence>
<proteinExistence type="predicted"/>
<dbReference type="PROSITE" id="PS51462">
    <property type="entry name" value="NUDIX"/>
    <property type="match status" value="1"/>
</dbReference>
<dbReference type="GO" id="GO:0006753">
    <property type="term" value="P:nucleoside phosphate metabolic process"/>
    <property type="evidence" value="ECO:0007669"/>
    <property type="project" value="TreeGrafter"/>
</dbReference>
<dbReference type="SUPFAM" id="SSF55811">
    <property type="entry name" value="Nudix"/>
    <property type="match status" value="1"/>
</dbReference>
<evidence type="ECO:0000313" key="4">
    <source>
        <dbReference type="EMBL" id="PIP17295.1"/>
    </source>
</evidence>
<dbReference type="InterPro" id="IPR020084">
    <property type="entry name" value="NUDIX_hydrolase_CS"/>
</dbReference>
<evidence type="ECO:0000256" key="2">
    <source>
        <dbReference type="ARBA" id="ARBA00022801"/>
    </source>
</evidence>
<dbReference type="Gene3D" id="3.90.79.10">
    <property type="entry name" value="Nucleoside Triphosphate Pyrophosphohydrolase"/>
    <property type="match status" value="1"/>
</dbReference>
<evidence type="ECO:0000259" key="3">
    <source>
        <dbReference type="PROSITE" id="PS51462"/>
    </source>
</evidence>
<dbReference type="GO" id="GO:0019693">
    <property type="term" value="P:ribose phosphate metabolic process"/>
    <property type="evidence" value="ECO:0007669"/>
    <property type="project" value="TreeGrafter"/>
</dbReference>